<dbReference type="FunFam" id="2.60.120.260:FF:000016">
    <property type="entry name" value="Contactin-associated protein-like 4 isoform 1"/>
    <property type="match status" value="1"/>
</dbReference>
<feature type="domain" description="Laminin G" evidence="13">
    <location>
        <begin position="285"/>
        <end position="463"/>
    </location>
</feature>
<dbReference type="SMART" id="SM00282">
    <property type="entry name" value="LamG"/>
    <property type="match status" value="4"/>
</dbReference>
<dbReference type="Gene3D" id="2.60.120.260">
    <property type="entry name" value="Galactose-binding domain-like"/>
    <property type="match status" value="1"/>
</dbReference>
<keyword evidence="8" id="KW-0472">Membrane</keyword>
<dbReference type="Gene3D" id="2.60.120.200">
    <property type="match status" value="4"/>
</dbReference>
<sequence>VDPLVSSLYANSFLASSRYNFLYSANFAKLYGSSGWSPSPRDRQPWLQIDLKRKYRIQAIATQGTFNSYDWVTKYTLLYGDRPDSWTHLGWGLSGQKTRNVFHYAFTAKHIRLLPLGWNTENGGKIGVRLEVFGCAYDSYVMQMNGDDSVAYMFPGKRFRTLQDHFAVNFKTLEQDGLLLHSEGVQGDILTLELRKGRLVLTIGLGSSTVNQVDGRTTMTVGNILDDQHWHYVTIKRYGRQVNFTVDAHTETAIFGCKCNYFFLVLRVLFSQKKMHYACRDILWKPMTFAGPNNYLQVPGFFRKPRMFVKFKFRSWDYTGLLMFTRFADDLGALELGLSEGQVNVTLFQPGKKKLQFAAGYRLNDGFWHTVDVAARDNLLSITIDEEEGSPLKITNPFTVRTGDRYFFGGCPKTNNTIRKCETKLNHFHGCMQQIFIDNEPVDIDIILQRRWGRYAELLLGTCGITDRCTPNPCEHEGRCIQSWDDFICLCENTGYKGEVCHMSVYKESCEAYRLTGKSWSGNYTIDPDLSGPLKPFEVYCTMKSDKAWTIVMHDRIDGIKVTGSTVDRPYIVDVNYWNASWDDVTALANTSMYCEQWIDYSCYKSRILNTPNGRPYSFWIGRNNESHEYWGGAFPESGKCGCAINQTCTDARFHCNCDADYRQWYSDKGYLMWKDHLPVRKVVVGDTNRTGSKAHISLGPLRCHGDRSIWNTISFTKPTYIEFPTFRPGSTVDISFHFKTYRPHGVFLENSDDWLRNFIRIELNTTQNLVFIFMVGDGILNVTLRSPVPLNDNEWHFVQAELNVKLARIKVDYQPWAVRRFPGQTFVTMEFTHPLLVGTSPANRTLWPFLGCLRGLRMNGVTLDLEGKANEEQGIRRNCTGQCLNATIPCRNAAQCIEGYAAYTCDCGNTAFDGFYCHKGELYTGWVTSVFHGEWWANWLDPHYHNFSLGYNDTSDEIEFSFSTFQTPAVLLYISSFVQDYMAVILKKDGTLDMRYRLGLITHKYQLSFRNLADGYPHYVNITRHNRTIRTQVQVGDIDYEIQRHNSPGLVGCISGVRYNIYAPLKTLFRPNETEPPVTVQGFVSESNCGAFPPVHGYVPWEADHWFTSIGETTYPRNHQ</sequence>
<dbReference type="SMART" id="SM00231">
    <property type="entry name" value="FA58C"/>
    <property type="match status" value="1"/>
</dbReference>
<proteinExistence type="inferred from homology"/>
<dbReference type="InterPro" id="IPR013320">
    <property type="entry name" value="ConA-like_dom_sf"/>
</dbReference>
<evidence type="ECO:0000256" key="5">
    <source>
        <dbReference type="ARBA" id="ARBA00022729"/>
    </source>
</evidence>
<evidence type="ECO:0000256" key="4">
    <source>
        <dbReference type="ARBA" id="ARBA00022692"/>
    </source>
</evidence>
<evidence type="ECO:0000256" key="11">
    <source>
        <dbReference type="PROSITE-ProRule" id="PRU00122"/>
    </source>
</evidence>
<evidence type="ECO:0000256" key="1">
    <source>
        <dbReference type="ARBA" id="ARBA00004479"/>
    </source>
</evidence>
<evidence type="ECO:0000256" key="8">
    <source>
        <dbReference type="ARBA" id="ARBA00023136"/>
    </source>
</evidence>
<dbReference type="InterPro" id="IPR008979">
    <property type="entry name" value="Galactose-bd-like_sf"/>
</dbReference>
<evidence type="ECO:0000256" key="10">
    <source>
        <dbReference type="PROSITE-ProRule" id="PRU00076"/>
    </source>
</evidence>
<dbReference type="FunFam" id="2.10.25.10:FF:000015">
    <property type="entry name" value="neurexin-1 isoform X1"/>
    <property type="match status" value="1"/>
</dbReference>
<reference evidence="16" key="3">
    <citation type="submission" date="2025-09" db="UniProtKB">
        <authorList>
            <consortium name="Ensembl"/>
        </authorList>
    </citation>
    <scope>IDENTIFICATION</scope>
</reference>
<dbReference type="InterPro" id="IPR050372">
    <property type="entry name" value="Neurexin-related_CASP"/>
</dbReference>
<evidence type="ECO:0000313" key="17">
    <source>
        <dbReference type="Proteomes" id="UP000314982"/>
    </source>
</evidence>
<evidence type="ECO:0000259" key="14">
    <source>
        <dbReference type="PROSITE" id="PS50026"/>
    </source>
</evidence>
<dbReference type="Proteomes" id="UP000314982">
    <property type="component" value="Unassembled WGS sequence"/>
</dbReference>
<name>A0A4W5KM29_9TELE</name>
<dbReference type="Gene3D" id="2.60.120.1000">
    <property type="match status" value="1"/>
</dbReference>
<feature type="domain" description="EGF-like" evidence="14">
    <location>
        <begin position="465"/>
        <end position="502"/>
    </location>
</feature>
<evidence type="ECO:0000259" key="13">
    <source>
        <dbReference type="PROSITE" id="PS50025"/>
    </source>
</evidence>
<dbReference type="Pfam" id="PF00008">
    <property type="entry name" value="EGF"/>
    <property type="match status" value="1"/>
</dbReference>
<organism evidence="16 17">
    <name type="scientific">Hucho hucho</name>
    <name type="common">huchen</name>
    <dbReference type="NCBI Taxonomy" id="62062"/>
    <lineage>
        <taxon>Eukaryota</taxon>
        <taxon>Metazoa</taxon>
        <taxon>Chordata</taxon>
        <taxon>Craniata</taxon>
        <taxon>Vertebrata</taxon>
        <taxon>Euteleostomi</taxon>
        <taxon>Actinopterygii</taxon>
        <taxon>Neopterygii</taxon>
        <taxon>Teleostei</taxon>
        <taxon>Protacanthopterygii</taxon>
        <taxon>Salmoniformes</taxon>
        <taxon>Salmonidae</taxon>
        <taxon>Salmoninae</taxon>
        <taxon>Hucho</taxon>
    </lineage>
</organism>
<dbReference type="InterPro" id="IPR000742">
    <property type="entry name" value="EGF"/>
</dbReference>
<dbReference type="SUPFAM" id="SSF56496">
    <property type="entry name" value="Fibrinogen C-terminal domain-like"/>
    <property type="match status" value="1"/>
</dbReference>
<dbReference type="InterPro" id="IPR000421">
    <property type="entry name" value="FA58C"/>
</dbReference>
<keyword evidence="6" id="KW-0677">Repeat</keyword>
<feature type="domain" description="Laminin G" evidence="13">
    <location>
        <begin position="711"/>
        <end position="880"/>
    </location>
</feature>
<comment type="caution">
    <text evidence="10">Lacks conserved residue(s) required for the propagation of feature annotation.</text>
</comment>
<reference evidence="17" key="1">
    <citation type="submission" date="2018-06" db="EMBL/GenBank/DDBJ databases">
        <title>Genome assembly of Danube salmon.</title>
        <authorList>
            <person name="Macqueen D.J."/>
            <person name="Gundappa M.K."/>
        </authorList>
    </citation>
    <scope>NUCLEOTIDE SEQUENCE [LARGE SCALE GENOMIC DNA]</scope>
</reference>
<dbReference type="PROSITE" id="PS50026">
    <property type="entry name" value="EGF_3"/>
    <property type="match status" value="1"/>
</dbReference>
<comment type="subcellular location">
    <subcellularLocation>
        <location evidence="1">Membrane</location>
        <topology evidence="1">Single-pass type I membrane protein</topology>
    </subcellularLocation>
</comment>
<protein>
    <submittedName>
        <fullName evidence="16">Contactin associated protein 1</fullName>
    </submittedName>
</protein>
<keyword evidence="5" id="KW-0732">Signal</keyword>
<dbReference type="CDD" id="cd00110">
    <property type="entry name" value="LamG"/>
    <property type="match status" value="4"/>
</dbReference>
<feature type="domain" description="Laminin G" evidence="13">
    <location>
        <begin position="929"/>
        <end position="1090"/>
    </location>
</feature>
<accession>A0A4W5KM29</accession>
<dbReference type="AlphaFoldDB" id="A0A4W5KM29"/>
<keyword evidence="9 11" id="KW-1015">Disulfide bond</keyword>
<evidence type="ECO:0000256" key="7">
    <source>
        <dbReference type="ARBA" id="ARBA00022989"/>
    </source>
</evidence>
<dbReference type="GeneTree" id="ENSGT00940000166174"/>
<evidence type="ECO:0000313" key="16">
    <source>
        <dbReference type="Ensembl" id="ENSHHUP00000011465.1"/>
    </source>
</evidence>
<feature type="domain" description="Fibrinogen C-terminal" evidence="15">
    <location>
        <begin position="501"/>
        <end position="559"/>
    </location>
</feature>
<dbReference type="PROSITE" id="PS51406">
    <property type="entry name" value="FIBRINOGEN_C_2"/>
    <property type="match status" value="1"/>
</dbReference>
<dbReference type="Pfam" id="PF02210">
    <property type="entry name" value="Laminin_G_2"/>
    <property type="match status" value="4"/>
</dbReference>
<dbReference type="Ensembl" id="ENSHHUT00000011823.1">
    <property type="protein sequence ID" value="ENSHHUP00000011465.1"/>
    <property type="gene ID" value="ENSHHUG00000006946.1"/>
</dbReference>
<evidence type="ECO:0000259" key="15">
    <source>
        <dbReference type="PROSITE" id="PS51406"/>
    </source>
</evidence>
<dbReference type="GO" id="GO:0016020">
    <property type="term" value="C:membrane"/>
    <property type="evidence" value="ECO:0007669"/>
    <property type="project" value="UniProtKB-SubCell"/>
</dbReference>
<evidence type="ECO:0000259" key="12">
    <source>
        <dbReference type="PROSITE" id="PS50022"/>
    </source>
</evidence>
<evidence type="ECO:0000256" key="6">
    <source>
        <dbReference type="ARBA" id="ARBA00022737"/>
    </source>
</evidence>
<dbReference type="PANTHER" id="PTHR15036">
    <property type="entry name" value="PIKACHURIN-LIKE PROTEIN"/>
    <property type="match status" value="1"/>
</dbReference>
<dbReference type="PANTHER" id="PTHR15036:SF43">
    <property type="entry name" value="CONTACTIN-ASSOCIATED PROTEIN 1"/>
    <property type="match status" value="1"/>
</dbReference>
<keyword evidence="4" id="KW-0812">Transmembrane</keyword>
<dbReference type="SUPFAM" id="SSF49899">
    <property type="entry name" value="Concanavalin A-like lectins/glucanases"/>
    <property type="match status" value="4"/>
</dbReference>
<dbReference type="Gene3D" id="2.10.25.10">
    <property type="entry name" value="Laminin"/>
    <property type="match status" value="2"/>
</dbReference>
<dbReference type="Pfam" id="PF00754">
    <property type="entry name" value="F5_F8_type_C"/>
    <property type="match status" value="1"/>
</dbReference>
<dbReference type="SMART" id="SM00181">
    <property type="entry name" value="EGF"/>
    <property type="match status" value="2"/>
</dbReference>
<dbReference type="CDD" id="cd00057">
    <property type="entry name" value="FA58C"/>
    <property type="match status" value="1"/>
</dbReference>
<dbReference type="SUPFAM" id="SSF49785">
    <property type="entry name" value="Galactose-binding domain-like"/>
    <property type="match status" value="1"/>
</dbReference>
<dbReference type="InterPro" id="IPR002181">
    <property type="entry name" value="Fibrinogen_a/b/g_C_dom"/>
</dbReference>
<dbReference type="PROSITE" id="PS01285">
    <property type="entry name" value="FA58C_1"/>
    <property type="match status" value="1"/>
</dbReference>
<feature type="domain" description="Laminin G" evidence="13">
    <location>
        <begin position="141"/>
        <end position="279"/>
    </location>
</feature>
<dbReference type="InterPro" id="IPR001791">
    <property type="entry name" value="Laminin_G"/>
</dbReference>
<keyword evidence="3 10" id="KW-0245">EGF-like domain</keyword>
<dbReference type="PROSITE" id="PS50022">
    <property type="entry name" value="FA58C_3"/>
    <property type="match status" value="1"/>
</dbReference>
<evidence type="ECO:0000256" key="3">
    <source>
        <dbReference type="ARBA" id="ARBA00022536"/>
    </source>
</evidence>
<feature type="domain" description="F5/8 type C" evidence="12">
    <location>
        <begin position="1"/>
        <end position="135"/>
    </location>
</feature>
<feature type="disulfide bond" evidence="11">
    <location>
        <begin position="853"/>
        <end position="880"/>
    </location>
</feature>
<evidence type="ECO:0000256" key="2">
    <source>
        <dbReference type="ARBA" id="ARBA00010241"/>
    </source>
</evidence>
<keyword evidence="17" id="KW-1185">Reference proteome</keyword>
<dbReference type="PROSITE" id="PS50025">
    <property type="entry name" value="LAM_G_DOMAIN"/>
    <property type="match status" value="4"/>
</dbReference>
<reference evidence="16" key="2">
    <citation type="submission" date="2025-08" db="UniProtKB">
        <authorList>
            <consortium name="Ensembl"/>
        </authorList>
    </citation>
    <scope>IDENTIFICATION</scope>
</reference>
<comment type="similarity">
    <text evidence="2">Belongs to the neurexin family.</text>
</comment>
<dbReference type="InterPro" id="IPR036056">
    <property type="entry name" value="Fibrinogen-like_C"/>
</dbReference>
<dbReference type="CDD" id="cd00054">
    <property type="entry name" value="EGF_CA"/>
    <property type="match status" value="1"/>
</dbReference>
<evidence type="ECO:0000256" key="9">
    <source>
        <dbReference type="ARBA" id="ARBA00023157"/>
    </source>
</evidence>
<keyword evidence="7" id="KW-1133">Transmembrane helix</keyword>